<accession>A0AC59YGL1</accession>
<evidence type="ECO:0000313" key="2">
    <source>
        <dbReference type="Proteomes" id="UP001162501"/>
    </source>
</evidence>
<reference evidence="1" key="1">
    <citation type="submission" date="2023-05" db="EMBL/GenBank/DDBJ databases">
        <authorList>
            <consortium name="ELIXIR-Norway"/>
        </authorList>
    </citation>
    <scope>NUCLEOTIDE SEQUENCE</scope>
</reference>
<dbReference type="EMBL" id="OX596099">
    <property type="protein sequence ID" value="CAM9667877.1"/>
    <property type="molecule type" value="Genomic_DNA"/>
</dbReference>
<sequence>MPQPLKVLCIRVRDYILPGAKHGASCVSNELVRLLLGETDEGVKGLLWPVSEALPAPSPTPNFHLDPLETT</sequence>
<organism evidence="1 2">
    <name type="scientific">Rangifer tarandus platyrhynchus</name>
    <name type="common">Svalbard reindeer</name>
    <dbReference type="NCBI Taxonomy" id="3082113"/>
    <lineage>
        <taxon>Eukaryota</taxon>
        <taxon>Metazoa</taxon>
        <taxon>Chordata</taxon>
        <taxon>Craniata</taxon>
        <taxon>Vertebrata</taxon>
        <taxon>Euteleostomi</taxon>
        <taxon>Mammalia</taxon>
        <taxon>Eutheria</taxon>
        <taxon>Laurasiatheria</taxon>
        <taxon>Artiodactyla</taxon>
        <taxon>Ruminantia</taxon>
        <taxon>Pecora</taxon>
        <taxon>Cervidae</taxon>
        <taxon>Odocoileinae</taxon>
        <taxon>Rangifer</taxon>
    </lineage>
</organism>
<evidence type="ECO:0000313" key="1">
    <source>
        <dbReference type="EMBL" id="CAM9667877.1"/>
    </source>
</evidence>
<proteinExistence type="predicted"/>
<dbReference type="Proteomes" id="UP001162501">
    <property type="component" value="Chromosome 15"/>
</dbReference>
<name>A0AC59YGL1_RANTA</name>
<protein>
    <submittedName>
        <fullName evidence="1">Uncharacterized protein</fullName>
    </submittedName>
</protein>
<gene>
    <name evidence="1" type="ORF">MRATA1EN22A_LOCUS5745</name>
</gene>
<reference evidence="1" key="2">
    <citation type="submission" date="2025-03" db="EMBL/GenBank/DDBJ databases">
        <authorList>
            <consortium name="ELIXIR-Norway"/>
            <consortium name="Elixir Norway"/>
        </authorList>
    </citation>
    <scope>NUCLEOTIDE SEQUENCE</scope>
</reference>